<sequence>MNAPLPSRDGVAPSCFQVPETLNGPLLEVLCTAFPAVPAASWRQRLARGEVAAADGRRLDAGTPVRPGLQVFYYREPAPETPVPFREQVLYRDPHLLVVDKPHFLAVVPAGRHLHETLLVRLRRSLGLDALVPLHRIDRETAGLVVFSLNPASRGLYSQLFPQRAVRKTYLALAPTQAQPPLPALYRSRLVPGEPFFRMQEVAGEPNAETRIERLDARGTHSLYRLEPLSGRKHQLRVQMAALGRAIVNDRLYPLCAPADADDFSRPLQLLASELEFRDPLTGGLRHFTSRFELQ</sequence>
<dbReference type="Proteomes" id="UP000246569">
    <property type="component" value="Unassembled WGS sequence"/>
</dbReference>
<keyword evidence="3" id="KW-1185">Reference proteome</keyword>
<dbReference type="GO" id="GO:0009982">
    <property type="term" value="F:pseudouridine synthase activity"/>
    <property type="evidence" value="ECO:0007669"/>
    <property type="project" value="InterPro"/>
</dbReference>
<gene>
    <name evidence="2" type="ORF">C7443_11390</name>
</gene>
<dbReference type="GO" id="GO:0140098">
    <property type="term" value="F:catalytic activity, acting on RNA"/>
    <property type="evidence" value="ECO:0007669"/>
    <property type="project" value="UniProtKB-ARBA"/>
</dbReference>
<reference evidence="2 3" key="1">
    <citation type="submission" date="2018-05" db="EMBL/GenBank/DDBJ databases">
        <title>Genomic Encyclopedia of Type Strains, Phase IV (KMG-IV): sequencing the most valuable type-strain genomes for metagenomic binning, comparative biology and taxonomic classification.</title>
        <authorList>
            <person name="Goeker M."/>
        </authorList>
    </citation>
    <scope>NUCLEOTIDE SEQUENCE [LARGE SCALE GENOMIC DNA]</scope>
    <source>
        <strain evidence="2 3">DSM 23606</strain>
    </source>
</reference>
<dbReference type="InterPro" id="IPR006145">
    <property type="entry name" value="PsdUridine_synth_RsuA/RluA"/>
</dbReference>
<evidence type="ECO:0000313" key="2">
    <source>
        <dbReference type="EMBL" id="PWV58909.1"/>
    </source>
</evidence>
<dbReference type="InterPro" id="IPR050188">
    <property type="entry name" value="RluA_PseudoU_synthase"/>
</dbReference>
<dbReference type="Pfam" id="PF00849">
    <property type="entry name" value="PseudoU_synth_2"/>
    <property type="match status" value="1"/>
</dbReference>
<dbReference type="OrthoDB" id="9807829at2"/>
<dbReference type="PANTHER" id="PTHR21600:SF84">
    <property type="entry name" value="PSEUDOURIDINE SYNTHASE RSUA_RLUA-LIKE DOMAIN-CONTAINING PROTEIN"/>
    <property type="match status" value="1"/>
</dbReference>
<dbReference type="InterPro" id="IPR006224">
    <property type="entry name" value="PsdUridine_synth_RluA-like_CS"/>
</dbReference>
<feature type="domain" description="Pseudouridine synthase RsuA/RluA-like" evidence="1">
    <location>
        <begin position="95"/>
        <end position="242"/>
    </location>
</feature>
<dbReference type="EMBL" id="QGTJ01000013">
    <property type="protein sequence ID" value="PWV58909.1"/>
    <property type="molecule type" value="Genomic_DNA"/>
</dbReference>
<dbReference type="GO" id="GO:0003723">
    <property type="term" value="F:RNA binding"/>
    <property type="evidence" value="ECO:0007669"/>
    <property type="project" value="InterPro"/>
</dbReference>
<evidence type="ECO:0000259" key="1">
    <source>
        <dbReference type="Pfam" id="PF00849"/>
    </source>
</evidence>
<dbReference type="SUPFAM" id="SSF55120">
    <property type="entry name" value="Pseudouridine synthase"/>
    <property type="match status" value="1"/>
</dbReference>
<dbReference type="PROSITE" id="PS01129">
    <property type="entry name" value="PSI_RLU"/>
    <property type="match status" value="1"/>
</dbReference>
<dbReference type="Gene3D" id="3.30.2350.10">
    <property type="entry name" value="Pseudouridine synthase"/>
    <property type="match status" value="1"/>
</dbReference>
<dbReference type="AlphaFoldDB" id="A0A317MQK2"/>
<dbReference type="GO" id="GO:0000455">
    <property type="term" value="P:enzyme-directed rRNA pseudouridine synthesis"/>
    <property type="evidence" value="ECO:0007669"/>
    <property type="project" value="TreeGrafter"/>
</dbReference>
<comment type="caution">
    <text evidence="2">The sequence shown here is derived from an EMBL/GenBank/DDBJ whole genome shotgun (WGS) entry which is preliminary data.</text>
</comment>
<dbReference type="RefSeq" id="WP_110020162.1">
    <property type="nucleotide sequence ID" value="NZ_QGTJ01000013.1"/>
</dbReference>
<dbReference type="InterPro" id="IPR020103">
    <property type="entry name" value="PsdUridine_synth_cat_dom_sf"/>
</dbReference>
<protein>
    <submittedName>
        <fullName evidence="2">23S rRNA-/tRNA-specific pseudouridylate synthase</fullName>
    </submittedName>
</protein>
<organism evidence="2 3">
    <name type="scientific">Plasticicumulans acidivorans</name>
    <dbReference type="NCBI Taxonomy" id="886464"/>
    <lineage>
        <taxon>Bacteria</taxon>
        <taxon>Pseudomonadati</taxon>
        <taxon>Pseudomonadota</taxon>
        <taxon>Gammaproteobacteria</taxon>
        <taxon>Candidatus Competibacteraceae</taxon>
        <taxon>Plasticicumulans</taxon>
    </lineage>
</organism>
<name>A0A317MQK2_9GAMM</name>
<accession>A0A317MQK2</accession>
<dbReference type="PANTHER" id="PTHR21600">
    <property type="entry name" value="MITOCHONDRIAL RNA PSEUDOURIDINE SYNTHASE"/>
    <property type="match status" value="1"/>
</dbReference>
<proteinExistence type="predicted"/>
<evidence type="ECO:0000313" key="3">
    <source>
        <dbReference type="Proteomes" id="UP000246569"/>
    </source>
</evidence>